<protein>
    <submittedName>
        <fullName evidence="1">Uncharacterized protein</fullName>
    </submittedName>
</protein>
<comment type="caution">
    <text evidence="1">The sequence shown here is derived from an EMBL/GenBank/DDBJ whole genome shotgun (WGS) entry which is preliminary data.</text>
</comment>
<evidence type="ECO:0000313" key="1">
    <source>
        <dbReference type="EMBL" id="KKL25068.1"/>
    </source>
</evidence>
<dbReference type="EMBL" id="LAZR01036355">
    <property type="protein sequence ID" value="KKL25068.1"/>
    <property type="molecule type" value="Genomic_DNA"/>
</dbReference>
<proteinExistence type="predicted"/>
<feature type="non-terminal residue" evidence="1">
    <location>
        <position position="38"/>
    </location>
</feature>
<name>A0A0F9EMG3_9ZZZZ</name>
<dbReference type="AlphaFoldDB" id="A0A0F9EMG3"/>
<accession>A0A0F9EMG3</accession>
<gene>
    <name evidence="1" type="ORF">LCGC14_2409040</name>
</gene>
<organism evidence="1">
    <name type="scientific">marine sediment metagenome</name>
    <dbReference type="NCBI Taxonomy" id="412755"/>
    <lineage>
        <taxon>unclassified sequences</taxon>
        <taxon>metagenomes</taxon>
        <taxon>ecological metagenomes</taxon>
    </lineage>
</organism>
<sequence>MTQKNRQPHLMTGGIAASDALCGGSLDPIIAQLTGAQA</sequence>
<reference evidence="1" key="1">
    <citation type="journal article" date="2015" name="Nature">
        <title>Complex archaea that bridge the gap between prokaryotes and eukaryotes.</title>
        <authorList>
            <person name="Spang A."/>
            <person name="Saw J.H."/>
            <person name="Jorgensen S.L."/>
            <person name="Zaremba-Niedzwiedzka K."/>
            <person name="Martijn J."/>
            <person name="Lind A.E."/>
            <person name="van Eijk R."/>
            <person name="Schleper C."/>
            <person name="Guy L."/>
            <person name="Ettema T.J."/>
        </authorList>
    </citation>
    <scope>NUCLEOTIDE SEQUENCE</scope>
</reference>